<evidence type="ECO:0000256" key="7">
    <source>
        <dbReference type="ARBA" id="ARBA00022946"/>
    </source>
</evidence>
<evidence type="ECO:0000313" key="13">
    <source>
        <dbReference type="EMBL" id="CAH2070978.1"/>
    </source>
</evidence>
<keyword evidence="6" id="KW-0410">Iron transport</keyword>
<keyword evidence="8" id="KW-0560">Oxidoreductase</keyword>
<dbReference type="InterPro" id="IPR002908">
    <property type="entry name" value="Frataxin/CyaY"/>
</dbReference>
<evidence type="ECO:0000256" key="6">
    <source>
        <dbReference type="ARBA" id="ARBA00022496"/>
    </source>
</evidence>
<dbReference type="Gene3D" id="3.30.920.10">
    <property type="entry name" value="Frataxin/CyaY"/>
    <property type="match status" value="1"/>
</dbReference>
<evidence type="ECO:0000256" key="12">
    <source>
        <dbReference type="ARBA" id="ARBA00047990"/>
    </source>
</evidence>
<dbReference type="Pfam" id="PF01491">
    <property type="entry name" value="Frataxin_Cyay"/>
    <property type="match status" value="1"/>
</dbReference>
<dbReference type="NCBIfam" id="TIGR03422">
    <property type="entry name" value="mito_frataxin"/>
    <property type="match status" value="1"/>
</dbReference>
<dbReference type="InterPro" id="IPR017789">
    <property type="entry name" value="Frataxin"/>
</dbReference>
<evidence type="ECO:0000256" key="10">
    <source>
        <dbReference type="ARBA" id="ARBA00023065"/>
    </source>
</evidence>
<comment type="catalytic activity">
    <reaction evidence="12">
        <text>4 Fe(2+) + O2 + 4 H(+) = 4 Fe(3+) + 2 H2O</text>
        <dbReference type="Rhea" id="RHEA:11148"/>
        <dbReference type="ChEBI" id="CHEBI:15377"/>
        <dbReference type="ChEBI" id="CHEBI:15378"/>
        <dbReference type="ChEBI" id="CHEBI:15379"/>
        <dbReference type="ChEBI" id="CHEBI:29033"/>
        <dbReference type="ChEBI" id="CHEBI:29034"/>
        <dbReference type="EC" id="1.16.3.1"/>
    </reaction>
</comment>
<organism evidence="13 14">
    <name type="scientific">Iphiclides podalirius</name>
    <name type="common">scarce swallowtail</name>
    <dbReference type="NCBI Taxonomy" id="110791"/>
    <lineage>
        <taxon>Eukaryota</taxon>
        <taxon>Metazoa</taxon>
        <taxon>Ecdysozoa</taxon>
        <taxon>Arthropoda</taxon>
        <taxon>Hexapoda</taxon>
        <taxon>Insecta</taxon>
        <taxon>Pterygota</taxon>
        <taxon>Neoptera</taxon>
        <taxon>Endopterygota</taxon>
        <taxon>Lepidoptera</taxon>
        <taxon>Glossata</taxon>
        <taxon>Ditrysia</taxon>
        <taxon>Papilionoidea</taxon>
        <taxon>Papilionidae</taxon>
        <taxon>Papilioninae</taxon>
        <taxon>Iphiclides</taxon>
    </lineage>
</organism>
<protein>
    <recommendedName>
        <fullName evidence="3">ferroxidase</fullName>
        <ecNumber evidence="3">1.16.3.1</ecNumber>
    </recommendedName>
</protein>
<dbReference type="SUPFAM" id="SSF55387">
    <property type="entry name" value="Frataxin/Nqo15-like"/>
    <property type="match status" value="1"/>
</dbReference>
<dbReference type="InterPro" id="IPR020895">
    <property type="entry name" value="Frataxin_CS"/>
</dbReference>
<evidence type="ECO:0000256" key="1">
    <source>
        <dbReference type="ARBA" id="ARBA00004173"/>
    </source>
</evidence>
<keyword evidence="5" id="KW-0813">Transport</keyword>
<keyword evidence="11" id="KW-0496">Mitochondrion</keyword>
<keyword evidence="10" id="KW-0406">Ion transport</keyword>
<evidence type="ECO:0000256" key="11">
    <source>
        <dbReference type="ARBA" id="ARBA00023128"/>
    </source>
</evidence>
<dbReference type="SMART" id="SM01219">
    <property type="entry name" value="Frataxin_Cyay"/>
    <property type="match status" value="1"/>
</dbReference>
<dbReference type="PROSITE" id="PS50810">
    <property type="entry name" value="FRATAXIN_2"/>
    <property type="match status" value="1"/>
</dbReference>
<dbReference type="CDD" id="cd00503">
    <property type="entry name" value="Frataxin"/>
    <property type="match status" value="1"/>
</dbReference>
<gene>
    <name evidence="13" type="ORF">IPOD504_LOCUS14928</name>
</gene>
<keyword evidence="9" id="KW-0408">Iron</keyword>
<feature type="non-terminal residue" evidence="13">
    <location>
        <position position="1"/>
    </location>
</feature>
<accession>A0ABN8J2H1</accession>
<evidence type="ECO:0000256" key="8">
    <source>
        <dbReference type="ARBA" id="ARBA00023002"/>
    </source>
</evidence>
<keyword evidence="14" id="KW-1185">Reference proteome</keyword>
<reference evidence="13" key="1">
    <citation type="submission" date="2022-03" db="EMBL/GenBank/DDBJ databases">
        <authorList>
            <person name="Martin H S."/>
        </authorList>
    </citation>
    <scope>NUCLEOTIDE SEQUENCE</scope>
</reference>
<keyword evidence="4" id="KW-0409">Iron storage</keyword>
<name>A0ABN8J2H1_9NEOP</name>
<proteinExistence type="inferred from homology"/>
<comment type="subcellular location">
    <subcellularLocation>
        <location evidence="1">Mitochondrion</location>
    </subcellularLocation>
</comment>
<comment type="similarity">
    <text evidence="2">Belongs to the frataxin family.</text>
</comment>
<sequence length="182" mass="20593">MLRNIVRTGRWLVHRRRINSFTPVILNKFACADNLKASYIILNQRKFATNQTNSSQSSDVVDPLVFEEICNETLESLCDYFEEIIERSANLKGADVTFSDGVLTVALGSSYGTYVINRQSPNKQIWLSSPVSGPKRYDLILKDGGYWVYKHDGLTLHKLLQEEISKIVDSKINFGSCAHGFI</sequence>
<evidence type="ECO:0000256" key="2">
    <source>
        <dbReference type="ARBA" id="ARBA00008183"/>
    </source>
</evidence>
<evidence type="ECO:0000256" key="3">
    <source>
        <dbReference type="ARBA" id="ARBA00013107"/>
    </source>
</evidence>
<keyword evidence="7" id="KW-0809">Transit peptide</keyword>
<dbReference type="PANTHER" id="PTHR16821">
    <property type="entry name" value="FRATAXIN"/>
    <property type="match status" value="1"/>
</dbReference>
<evidence type="ECO:0000256" key="4">
    <source>
        <dbReference type="ARBA" id="ARBA00022434"/>
    </source>
</evidence>
<dbReference type="NCBIfam" id="TIGR03421">
    <property type="entry name" value="FeS_CyaY"/>
    <property type="match status" value="1"/>
</dbReference>
<dbReference type="InterPro" id="IPR036524">
    <property type="entry name" value="Frataxin/CyaY_sf"/>
</dbReference>
<evidence type="ECO:0000256" key="9">
    <source>
        <dbReference type="ARBA" id="ARBA00023004"/>
    </source>
</evidence>
<evidence type="ECO:0000256" key="5">
    <source>
        <dbReference type="ARBA" id="ARBA00022448"/>
    </source>
</evidence>
<dbReference type="PROSITE" id="PS01344">
    <property type="entry name" value="FRATAXIN_1"/>
    <property type="match status" value="1"/>
</dbReference>
<evidence type="ECO:0000313" key="14">
    <source>
        <dbReference type="Proteomes" id="UP000837857"/>
    </source>
</evidence>
<dbReference type="PANTHER" id="PTHR16821:SF2">
    <property type="entry name" value="FRATAXIN, MITOCHONDRIAL"/>
    <property type="match status" value="1"/>
</dbReference>
<dbReference type="Proteomes" id="UP000837857">
    <property type="component" value="Chromosome 6"/>
</dbReference>
<dbReference type="EC" id="1.16.3.1" evidence="3"/>
<dbReference type="EMBL" id="OW152818">
    <property type="protein sequence ID" value="CAH2070978.1"/>
    <property type="molecule type" value="Genomic_DNA"/>
</dbReference>